<dbReference type="Pfam" id="PF13379">
    <property type="entry name" value="NMT1_2"/>
    <property type="match status" value="1"/>
</dbReference>
<protein>
    <submittedName>
        <fullName evidence="2">Alkanesulfonate transporter substrate-binding subunit</fullName>
    </submittedName>
</protein>
<gene>
    <name evidence="2" type="ORF">NCTC13294_01089</name>
</gene>
<organism evidence="2 3">
    <name type="scientific">Cardiobacterium valvarum</name>
    <dbReference type="NCBI Taxonomy" id="194702"/>
    <lineage>
        <taxon>Bacteria</taxon>
        <taxon>Pseudomonadati</taxon>
        <taxon>Pseudomonadota</taxon>
        <taxon>Gammaproteobacteria</taxon>
        <taxon>Cardiobacteriales</taxon>
        <taxon>Cardiobacteriaceae</taxon>
        <taxon>Cardiobacterium</taxon>
    </lineage>
</organism>
<evidence type="ECO:0000256" key="1">
    <source>
        <dbReference type="SAM" id="SignalP"/>
    </source>
</evidence>
<dbReference type="Gene3D" id="3.40.190.10">
    <property type="entry name" value="Periplasmic binding protein-like II"/>
    <property type="match status" value="2"/>
</dbReference>
<dbReference type="RefSeq" id="WP_245951043.1">
    <property type="nucleotide sequence ID" value="NZ_JBHLZC010000001.1"/>
</dbReference>
<feature type="signal peptide" evidence="1">
    <location>
        <begin position="1"/>
        <end position="24"/>
    </location>
</feature>
<proteinExistence type="predicted"/>
<dbReference type="PANTHER" id="PTHR30024:SF46">
    <property type="entry name" value="ABC TRANSPORTER, SUBSTRATE-BINDING LIPOPROTEIN"/>
    <property type="match status" value="1"/>
</dbReference>
<dbReference type="EMBL" id="UFUW01000001">
    <property type="protein sequence ID" value="SUX21765.1"/>
    <property type="molecule type" value="Genomic_DNA"/>
</dbReference>
<dbReference type="AlphaFoldDB" id="A0A381E5J3"/>
<accession>A0A381E5J3</accession>
<keyword evidence="1" id="KW-0732">Signal</keyword>
<dbReference type="SUPFAM" id="SSF53850">
    <property type="entry name" value="Periplasmic binding protein-like II"/>
    <property type="match status" value="1"/>
</dbReference>
<sequence>MLKRRQFITTATASFAALSLPLSAQTGNKLSLWGPPVTPSVLLAIAARDGKAKDIRPFTVQIWRSPDQLRAGLLNGDIAASIVPSYVAANLYNQGKKVKLFNIMSEGLNYIAAPIAAGKPLVTSLAELATHSVVIPFKNDMPDLLLQILYKKAGLEFANIHYTATPPEALVMFLSGKVDCAMLPEPLLSLAQIKGKEKDREIVRALDVQQLWGKAFGTAPRVPIAGLLFTDDFIRDNQDFITALNEDLTTAVAWSKENPQETAALAAEYLPFPKEALAEAIPHSRFAAIPAASIDSELLNFYTELHALNAKITGGKVPDAGLFYRRPQTLTRIDGPGDGAAWHRMFLPPLAGEGIAEGRKRG</sequence>
<evidence type="ECO:0000313" key="3">
    <source>
        <dbReference type="Proteomes" id="UP000254572"/>
    </source>
</evidence>
<dbReference type="InterPro" id="IPR027024">
    <property type="entry name" value="UCP027386_ABC_sbc_TM0202"/>
</dbReference>
<keyword evidence="3" id="KW-1185">Reference proteome</keyword>
<feature type="chain" id="PRO_5016954974" evidence="1">
    <location>
        <begin position="25"/>
        <end position="362"/>
    </location>
</feature>
<dbReference type="PANTHER" id="PTHR30024">
    <property type="entry name" value="ALIPHATIC SULFONATES-BINDING PROTEIN-RELATED"/>
    <property type="match status" value="1"/>
</dbReference>
<reference evidence="2 3" key="1">
    <citation type="submission" date="2018-06" db="EMBL/GenBank/DDBJ databases">
        <authorList>
            <consortium name="Pathogen Informatics"/>
            <person name="Doyle S."/>
        </authorList>
    </citation>
    <scope>NUCLEOTIDE SEQUENCE [LARGE SCALE GENOMIC DNA]</scope>
    <source>
        <strain evidence="2 3">NCTC13294</strain>
    </source>
</reference>
<evidence type="ECO:0000313" key="2">
    <source>
        <dbReference type="EMBL" id="SUX21765.1"/>
    </source>
</evidence>
<dbReference type="PIRSF" id="PIRSF027386">
    <property type="entry name" value="UCP027386_ABC_sbc_TM0202"/>
    <property type="match status" value="1"/>
</dbReference>
<dbReference type="Proteomes" id="UP000254572">
    <property type="component" value="Unassembled WGS sequence"/>
</dbReference>
<name>A0A381E5J3_9GAMM</name>